<organism evidence="4 5">
    <name type="scientific">Streptomyces mordarskii</name>
    <dbReference type="NCBI Taxonomy" id="1226758"/>
    <lineage>
        <taxon>Bacteria</taxon>
        <taxon>Bacillati</taxon>
        <taxon>Actinomycetota</taxon>
        <taxon>Actinomycetes</taxon>
        <taxon>Kitasatosporales</taxon>
        <taxon>Streptomycetaceae</taxon>
        <taxon>Streptomyces</taxon>
    </lineage>
</organism>
<dbReference type="Pfam" id="PF13581">
    <property type="entry name" value="HATPase_c_2"/>
    <property type="match status" value="1"/>
</dbReference>
<sequence>MDGPGAVPGGMATMMRHDSGSARKRGSFNEPDEPDETDTARATVSDDGTLTSWNDGARRLLGYPPPQVVGRPAAALLADPARAADAGARRARDRLTRWHGTVALRHQDGHEMPVRLLAHRSGPEGDWLLVAAAPRAELPPESWNDALMLWAYAQSPCPMAIYDADLRLRKVNSQMARVVGLPEAEIRDLRLSEIGGKLQSEQLEGVMRHVLTTGEPREVETCLRTGGESKEHAWSAAFTPLKAKDGQVYAVCMAAHDITEQYLARQRLLLLSAASERIGSTLDIDHTAQELADVCVPRLADYASIDLLDRLAQDDELPSGPLTGPVVLRRAALQSLYEGCPESVVPVGKVDTYPQVSPMAECLVVERPLIYATTDPMIAKWGALKPARARSIRRFGIHSVMAVPIRARGTTLGVAVFARHHTPEPFTQDDMVLAEEITTRAAVCVDNARRFTRERDTALALQRSLLPRTLPQPPAVEVASRYLPAGPFAGAGGDWFDVIPLSGARVALVVGDVVGHGIQASATMGRLRTAVRTLADVDLPPDELLTHLDDLVIHLAAETGAEESTGDVGATCLYAVYDPVSHRCSLAAAGHPPPALARPDDTVEFLPVPTGPPLGVGGLPFESMETELPENAVLALYTNGLMAGWNRGIDESRLLLTHALAHPGGSLDGACDAVLRTLLPDGGALDDVALLLARTRSLGEAHVATWDVPADPAWVARSRRDVTERLTEWGLDEAVFTTELVVSELVTNAIRHAVPPIRLRLIHDHSLICEVTDSSSTAPHMRRARTFDEGGRGLLLVARLSQRWGSRQTVEGKTIWSEQTLPVGLPTGLPGLD</sequence>
<dbReference type="Gene3D" id="3.60.40.10">
    <property type="entry name" value="PPM-type phosphatase domain"/>
    <property type="match status" value="1"/>
</dbReference>
<dbReference type="SUPFAM" id="SSF55785">
    <property type="entry name" value="PYP-like sensor domain (PAS domain)"/>
    <property type="match status" value="2"/>
</dbReference>
<accession>A0ABP3NEM6</accession>
<dbReference type="InterPro" id="IPR035965">
    <property type="entry name" value="PAS-like_dom_sf"/>
</dbReference>
<dbReference type="SMART" id="SM00065">
    <property type="entry name" value="GAF"/>
    <property type="match status" value="1"/>
</dbReference>
<dbReference type="Pfam" id="PF13426">
    <property type="entry name" value="PAS_9"/>
    <property type="match status" value="1"/>
</dbReference>
<dbReference type="SMART" id="SM00091">
    <property type="entry name" value="PAS"/>
    <property type="match status" value="2"/>
</dbReference>
<evidence type="ECO:0000256" key="1">
    <source>
        <dbReference type="ARBA" id="ARBA00022801"/>
    </source>
</evidence>
<dbReference type="InterPro" id="IPR000014">
    <property type="entry name" value="PAS"/>
</dbReference>
<reference evidence="5" key="1">
    <citation type="journal article" date="2019" name="Int. J. Syst. Evol. Microbiol.">
        <title>The Global Catalogue of Microorganisms (GCM) 10K type strain sequencing project: providing services to taxonomists for standard genome sequencing and annotation.</title>
        <authorList>
            <consortium name="The Broad Institute Genomics Platform"/>
            <consortium name="The Broad Institute Genome Sequencing Center for Infectious Disease"/>
            <person name="Wu L."/>
            <person name="Ma J."/>
        </authorList>
    </citation>
    <scope>NUCLEOTIDE SEQUENCE [LARGE SCALE GENOMIC DNA]</scope>
    <source>
        <strain evidence="5">JCM 5052</strain>
    </source>
</reference>
<dbReference type="InterPro" id="IPR003018">
    <property type="entry name" value="GAF"/>
</dbReference>
<dbReference type="Pfam" id="PF07228">
    <property type="entry name" value="SpoIIE"/>
    <property type="match status" value="1"/>
</dbReference>
<name>A0ABP3NEM6_9ACTN</name>
<dbReference type="InterPro" id="IPR003594">
    <property type="entry name" value="HATPase_dom"/>
</dbReference>
<protein>
    <submittedName>
        <fullName evidence="4">SpoIIE family protein phosphatase</fullName>
    </submittedName>
</protein>
<dbReference type="NCBIfam" id="TIGR00229">
    <property type="entry name" value="sensory_box"/>
    <property type="match status" value="2"/>
</dbReference>
<dbReference type="InterPro" id="IPR013656">
    <property type="entry name" value="PAS_4"/>
</dbReference>
<feature type="compositionally biased region" description="Polar residues" evidence="2">
    <location>
        <begin position="40"/>
        <end position="51"/>
    </location>
</feature>
<evidence type="ECO:0000259" key="3">
    <source>
        <dbReference type="PROSITE" id="PS50112"/>
    </source>
</evidence>
<dbReference type="SMART" id="SM00331">
    <property type="entry name" value="PP2C_SIG"/>
    <property type="match status" value="1"/>
</dbReference>
<evidence type="ECO:0000256" key="2">
    <source>
        <dbReference type="SAM" id="MobiDB-lite"/>
    </source>
</evidence>
<dbReference type="InterPro" id="IPR029016">
    <property type="entry name" value="GAF-like_dom_sf"/>
</dbReference>
<dbReference type="PROSITE" id="PS50112">
    <property type="entry name" value="PAS"/>
    <property type="match status" value="1"/>
</dbReference>
<comment type="caution">
    <text evidence="4">The sequence shown here is derived from an EMBL/GenBank/DDBJ whole genome shotgun (WGS) entry which is preliminary data.</text>
</comment>
<dbReference type="Pfam" id="PF08448">
    <property type="entry name" value="PAS_4"/>
    <property type="match status" value="1"/>
</dbReference>
<dbReference type="SUPFAM" id="SSF55874">
    <property type="entry name" value="ATPase domain of HSP90 chaperone/DNA topoisomerase II/histidine kinase"/>
    <property type="match status" value="1"/>
</dbReference>
<dbReference type="Gene3D" id="3.30.450.20">
    <property type="entry name" value="PAS domain"/>
    <property type="match status" value="2"/>
</dbReference>
<dbReference type="SUPFAM" id="SSF81606">
    <property type="entry name" value="PP2C-like"/>
    <property type="match status" value="1"/>
</dbReference>
<dbReference type="SUPFAM" id="SSF55781">
    <property type="entry name" value="GAF domain-like"/>
    <property type="match status" value="1"/>
</dbReference>
<feature type="region of interest" description="Disordered" evidence="2">
    <location>
        <begin position="1"/>
        <end position="51"/>
    </location>
</feature>
<dbReference type="InterPro" id="IPR036890">
    <property type="entry name" value="HATPase_C_sf"/>
</dbReference>
<proteinExistence type="predicted"/>
<keyword evidence="1" id="KW-0378">Hydrolase</keyword>
<dbReference type="EMBL" id="BAAABZ010000045">
    <property type="protein sequence ID" value="GAA0540444.1"/>
    <property type="molecule type" value="Genomic_DNA"/>
</dbReference>
<dbReference type="InterPro" id="IPR036457">
    <property type="entry name" value="PPM-type-like_dom_sf"/>
</dbReference>
<feature type="domain" description="PAS" evidence="3">
    <location>
        <begin position="44"/>
        <end position="80"/>
    </location>
</feature>
<dbReference type="Gene3D" id="3.30.565.10">
    <property type="entry name" value="Histidine kinase-like ATPase, C-terminal domain"/>
    <property type="match status" value="1"/>
</dbReference>
<dbReference type="Pfam" id="PF01590">
    <property type="entry name" value="GAF"/>
    <property type="match status" value="1"/>
</dbReference>
<dbReference type="InterPro" id="IPR052016">
    <property type="entry name" value="Bact_Sigma-Reg"/>
</dbReference>
<dbReference type="InterPro" id="IPR001932">
    <property type="entry name" value="PPM-type_phosphatase-like_dom"/>
</dbReference>
<dbReference type="PANTHER" id="PTHR43156:SF2">
    <property type="entry name" value="STAGE II SPORULATION PROTEIN E"/>
    <property type="match status" value="1"/>
</dbReference>
<dbReference type="PANTHER" id="PTHR43156">
    <property type="entry name" value="STAGE II SPORULATION PROTEIN E-RELATED"/>
    <property type="match status" value="1"/>
</dbReference>
<evidence type="ECO:0000313" key="5">
    <source>
        <dbReference type="Proteomes" id="UP001501576"/>
    </source>
</evidence>
<keyword evidence="5" id="KW-1185">Reference proteome</keyword>
<dbReference type="CDD" id="cd00130">
    <property type="entry name" value="PAS"/>
    <property type="match status" value="1"/>
</dbReference>
<evidence type="ECO:0000313" key="4">
    <source>
        <dbReference type="EMBL" id="GAA0540444.1"/>
    </source>
</evidence>
<dbReference type="Gene3D" id="3.30.450.40">
    <property type="match status" value="1"/>
</dbReference>
<dbReference type="CDD" id="cd16936">
    <property type="entry name" value="HATPase_RsbW-like"/>
    <property type="match status" value="1"/>
</dbReference>
<gene>
    <name evidence="4" type="ORF">GCM10010390_48070</name>
</gene>
<dbReference type="Proteomes" id="UP001501576">
    <property type="component" value="Unassembled WGS sequence"/>
</dbReference>